<proteinExistence type="predicted"/>
<accession>A0A229S9S7</accession>
<gene>
    <name evidence="1" type="ORF">CFP75_00540</name>
</gene>
<keyword evidence="2" id="KW-1185">Reference proteome</keyword>
<evidence type="ECO:0000313" key="1">
    <source>
        <dbReference type="EMBL" id="OXM55585.1"/>
    </source>
</evidence>
<protein>
    <submittedName>
        <fullName evidence="1">Uncharacterized protein</fullName>
    </submittedName>
</protein>
<reference evidence="1 2" key="1">
    <citation type="submission" date="2017-07" db="EMBL/GenBank/DDBJ databases">
        <title>Amycolatopsis alba DSM 44262 Genome sequencing and assembly.</title>
        <authorList>
            <person name="Kaur N."/>
            <person name="Mayilraj S."/>
        </authorList>
    </citation>
    <scope>NUCLEOTIDE SEQUENCE [LARGE SCALE GENOMIC DNA]</scope>
    <source>
        <strain evidence="1 2">DSM 44262</strain>
    </source>
</reference>
<name>A0A229S9S7_AMYAL</name>
<sequence>MVARAGERRQARLRGWLDGYDGPRPLYRIELFLDGDRYTGTAMDMFASLVRLRRQLEPDGWTVAVQGARRDTFPSGMTRDMDGGMRAYVMRPGQKSSIDDLVDTLADAELEQIGTIEEQQAWHAEWWAASKARQ</sequence>
<dbReference type="EMBL" id="NMQU01000003">
    <property type="protein sequence ID" value="OXM55585.1"/>
    <property type="molecule type" value="Genomic_DNA"/>
</dbReference>
<organism evidence="1 2">
    <name type="scientific">Amycolatopsis alba DSM 44262</name>
    <dbReference type="NCBI Taxonomy" id="1125972"/>
    <lineage>
        <taxon>Bacteria</taxon>
        <taxon>Bacillati</taxon>
        <taxon>Actinomycetota</taxon>
        <taxon>Actinomycetes</taxon>
        <taxon>Pseudonocardiales</taxon>
        <taxon>Pseudonocardiaceae</taxon>
        <taxon>Amycolatopsis</taxon>
    </lineage>
</organism>
<dbReference type="Proteomes" id="UP000215563">
    <property type="component" value="Unassembled WGS sequence"/>
</dbReference>
<evidence type="ECO:0000313" key="2">
    <source>
        <dbReference type="Proteomes" id="UP000215563"/>
    </source>
</evidence>
<dbReference type="AlphaFoldDB" id="A0A229S9S7"/>
<comment type="caution">
    <text evidence="1">The sequence shown here is derived from an EMBL/GenBank/DDBJ whole genome shotgun (WGS) entry which is preliminary data.</text>
</comment>